<proteinExistence type="predicted"/>
<dbReference type="GeneID" id="129928583"/>
<organism evidence="1 2">
    <name type="scientific">Biomphalaria glabrata</name>
    <name type="common">Bloodfluke planorb</name>
    <name type="synonym">Freshwater snail</name>
    <dbReference type="NCBI Taxonomy" id="6526"/>
    <lineage>
        <taxon>Eukaryota</taxon>
        <taxon>Metazoa</taxon>
        <taxon>Spiralia</taxon>
        <taxon>Lophotrochozoa</taxon>
        <taxon>Mollusca</taxon>
        <taxon>Gastropoda</taxon>
        <taxon>Heterobranchia</taxon>
        <taxon>Euthyneura</taxon>
        <taxon>Panpulmonata</taxon>
        <taxon>Hygrophila</taxon>
        <taxon>Lymnaeoidea</taxon>
        <taxon>Planorbidae</taxon>
        <taxon>Biomphalaria</taxon>
    </lineage>
</organism>
<dbReference type="OrthoDB" id="6117178at2759"/>
<dbReference type="Proteomes" id="UP001165740">
    <property type="component" value="Chromosome 10"/>
</dbReference>
<dbReference type="RefSeq" id="XP_055899223.1">
    <property type="nucleotide sequence ID" value="XM_056043248.1"/>
</dbReference>
<keyword evidence="1" id="KW-1185">Reference proteome</keyword>
<evidence type="ECO:0000313" key="1">
    <source>
        <dbReference type="Proteomes" id="UP001165740"/>
    </source>
</evidence>
<reference evidence="2" key="1">
    <citation type="submission" date="2025-08" db="UniProtKB">
        <authorList>
            <consortium name="RefSeq"/>
        </authorList>
    </citation>
    <scope>IDENTIFICATION</scope>
</reference>
<accession>A0A9W3BIG3</accession>
<gene>
    <name evidence="2" type="primary">LOC129928583</name>
</gene>
<evidence type="ECO:0000313" key="2">
    <source>
        <dbReference type="RefSeq" id="XP_055899223.1"/>
    </source>
</evidence>
<dbReference type="AlphaFoldDB" id="A0A9W3BIG3"/>
<name>A0A9W3BIG3_BIOGL</name>
<sequence length="109" mass="12459">MAALFCTAGAASNMFVRQPQLPYHNSAYGWLFYNVSEYQPTCGWQIILTSSYPLCSIQFWDGLVQQVDNYTFILTNKDYVANTLNKRSDIAIVGLFLYVHHLTGRNHQS</sequence>
<protein>
    <submittedName>
        <fullName evidence="2">Uncharacterized protein LOC129928583</fullName>
    </submittedName>
</protein>